<keyword evidence="4" id="KW-1185">Reference proteome</keyword>
<keyword evidence="1" id="KW-0547">Nucleotide-binding</keyword>
<gene>
    <name evidence="3" type="ORF">PHY01_14290</name>
</gene>
<dbReference type="Gene3D" id="3.30.470.20">
    <property type="entry name" value="ATP-grasp fold, B domain"/>
    <property type="match status" value="1"/>
</dbReference>
<dbReference type="Proteomes" id="UP000320338">
    <property type="component" value="Unassembled WGS sequence"/>
</dbReference>
<name>A0A4Y3WP47_9PSEU</name>
<dbReference type="AlphaFoldDB" id="A0A4Y3WP47"/>
<sequence>MGRSVPERGVTGAVPLACVLGGMDIVAPLAMAGIPCVVSVGRTDPARFSRHVRGAIDAMHPWREPEAYVDRLVAWAERQPVRPVLFYPTDGDLLMASRYRDRLRPAFRMCLPPAELVEDLVDKDRFHALAVRTGLRVPRSFYLRAGAGAAAGIDPALDDLALPVVVKPVDRCHAGRLLRHNAKAIRADSAAELADLCRTAVGSGVDCMVQELVPGPETAIESYHVYVDAEGRTVREFAGAKLRTEPPEFGESTAVRITDRADVLAEGRRVIAAIGLRDGVAKVDFKRAPDGGLWLLEVNPRFNLWHHPGAAAGANLPALVYADLVGGHRPEPGSIRSGVTWCEVREDLKALVRSGRSPWSWLRSVVRAHTRSTGAWSDPMPLLRGLVLPALRNRLPGPRPSGSG</sequence>
<dbReference type="InterPro" id="IPR011761">
    <property type="entry name" value="ATP-grasp"/>
</dbReference>
<dbReference type="GO" id="GO:0005524">
    <property type="term" value="F:ATP binding"/>
    <property type="evidence" value="ECO:0007669"/>
    <property type="project" value="UniProtKB-UniRule"/>
</dbReference>
<dbReference type="EMBL" id="BJNG01000014">
    <property type="protein sequence ID" value="GEC19146.1"/>
    <property type="molecule type" value="Genomic_DNA"/>
</dbReference>
<evidence type="ECO:0000259" key="2">
    <source>
        <dbReference type="PROSITE" id="PS50975"/>
    </source>
</evidence>
<proteinExistence type="predicted"/>
<comment type="caution">
    <text evidence="3">The sequence shown here is derived from an EMBL/GenBank/DDBJ whole genome shotgun (WGS) entry which is preliminary data.</text>
</comment>
<dbReference type="RefSeq" id="WP_344253353.1">
    <property type="nucleotide sequence ID" value="NZ_BAAARZ010000048.1"/>
</dbReference>
<organism evidence="3 4">
    <name type="scientific">Pseudonocardia hydrocarbonoxydans</name>
    <dbReference type="NCBI Taxonomy" id="76726"/>
    <lineage>
        <taxon>Bacteria</taxon>
        <taxon>Bacillati</taxon>
        <taxon>Actinomycetota</taxon>
        <taxon>Actinomycetes</taxon>
        <taxon>Pseudonocardiales</taxon>
        <taxon>Pseudonocardiaceae</taxon>
        <taxon>Pseudonocardia</taxon>
    </lineage>
</organism>
<evidence type="ECO:0000256" key="1">
    <source>
        <dbReference type="PROSITE-ProRule" id="PRU00409"/>
    </source>
</evidence>
<accession>A0A4Y3WP47</accession>
<protein>
    <recommendedName>
        <fullName evidence="2">ATP-grasp domain-containing protein</fullName>
    </recommendedName>
</protein>
<feature type="domain" description="ATP-grasp" evidence="2">
    <location>
        <begin position="127"/>
        <end position="325"/>
    </location>
</feature>
<dbReference type="PROSITE" id="PS50975">
    <property type="entry name" value="ATP_GRASP"/>
    <property type="match status" value="1"/>
</dbReference>
<dbReference type="GO" id="GO:0046872">
    <property type="term" value="F:metal ion binding"/>
    <property type="evidence" value="ECO:0007669"/>
    <property type="project" value="InterPro"/>
</dbReference>
<dbReference type="SUPFAM" id="SSF56059">
    <property type="entry name" value="Glutathione synthetase ATP-binding domain-like"/>
    <property type="match status" value="1"/>
</dbReference>
<evidence type="ECO:0000313" key="3">
    <source>
        <dbReference type="EMBL" id="GEC19146.1"/>
    </source>
</evidence>
<keyword evidence="1" id="KW-0067">ATP-binding</keyword>
<reference evidence="3 4" key="1">
    <citation type="submission" date="2019-06" db="EMBL/GenBank/DDBJ databases">
        <title>Whole genome shotgun sequence of Pseudonocardia hydrocarbonoxydans NBRC 14498.</title>
        <authorList>
            <person name="Hosoyama A."/>
            <person name="Uohara A."/>
            <person name="Ohji S."/>
            <person name="Ichikawa N."/>
        </authorList>
    </citation>
    <scope>NUCLEOTIDE SEQUENCE [LARGE SCALE GENOMIC DNA]</scope>
    <source>
        <strain evidence="3 4">NBRC 14498</strain>
    </source>
</reference>
<evidence type="ECO:0000313" key="4">
    <source>
        <dbReference type="Proteomes" id="UP000320338"/>
    </source>
</evidence>